<dbReference type="AlphaFoldDB" id="A0A255EES2"/>
<proteinExistence type="predicted"/>
<evidence type="ECO:0000313" key="3">
    <source>
        <dbReference type="Proteomes" id="UP000216533"/>
    </source>
</evidence>
<name>A0A255EES2_9ACTN</name>
<dbReference type="NCBIfam" id="TIGR03988">
    <property type="entry name" value="antisig_RsrA"/>
    <property type="match status" value="1"/>
</dbReference>
<accession>A0A255EES2</accession>
<feature type="domain" description="Putative zinc-finger" evidence="1">
    <location>
        <begin position="21"/>
        <end position="54"/>
    </location>
</feature>
<reference evidence="2 3" key="1">
    <citation type="submission" date="2017-07" db="EMBL/GenBank/DDBJ databases">
        <title>Draft whole genome sequences of clinical Proprionibacteriaceae strains.</title>
        <authorList>
            <person name="Bernier A.-M."/>
            <person name="Bernard K."/>
            <person name="Domingo M.-C."/>
        </authorList>
    </citation>
    <scope>NUCLEOTIDE SEQUENCE [LARGE SCALE GENOMIC DNA]</scope>
    <source>
        <strain evidence="2 3">NML 160184</strain>
    </source>
</reference>
<dbReference type="InterPro" id="IPR027383">
    <property type="entry name" value="Znf_put"/>
</dbReference>
<comment type="caution">
    <text evidence="2">The sequence shown here is derived from an EMBL/GenBank/DDBJ whole genome shotgun (WGS) entry which is preliminary data.</text>
</comment>
<dbReference type="EMBL" id="NMVI01000018">
    <property type="protein sequence ID" value="OYN86623.1"/>
    <property type="molecule type" value="Genomic_DNA"/>
</dbReference>
<evidence type="ECO:0000313" key="2">
    <source>
        <dbReference type="EMBL" id="OYN86623.1"/>
    </source>
</evidence>
<dbReference type="Proteomes" id="UP000216533">
    <property type="component" value="Unassembled WGS sequence"/>
</dbReference>
<dbReference type="Pfam" id="PF13490">
    <property type="entry name" value="zf-HC2"/>
    <property type="match status" value="1"/>
</dbReference>
<dbReference type="InterPro" id="IPR024020">
    <property type="entry name" value="Anit_sigma_mycothiol_RsrA"/>
</dbReference>
<evidence type="ECO:0000259" key="1">
    <source>
        <dbReference type="Pfam" id="PF13490"/>
    </source>
</evidence>
<gene>
    <name evidence="2" type="ORF">CGZ92_09865</name>
</gene>
<sequence>MMTTPDPRRLQADIPAHVDACADALTNMFTFLDDELQAMHADDIRLHLAACEPCMDAFEMETAIREAVRRSCAAQAPKSLRVRITQIRIQTD</sequence>
<organism evidence="2 3">
    <name type="scientific">Parenemella sanctibonifatiensis</name>
    <dbReference type="NCBI Taxonomy" id="2016505"/>
    <lineage>
        <taxon>Bacteria</taxon>
        <taxon>Bacillati</taxon>
        <taxon>Actinomycetota</taxon>
        <taxon>Actinomycetes</taxon>
        <taxon>Propionibacteriales</taxon>
        <taxon>Propionibacteriaceae</taxon>
        <taxon>Parenemella</taxon>
    </lineage>
</organism>
<protein>
    <submittedName>
        <fullName evidence="2">Mycothiol system anti-sigma-R factor</fullName>
    </submittedName>
</protein>